<evidence type="ECO:0000313" key="6">
    <source>
        <dbReference type="Proteomes" id="UP000092321"/>
    </source>
</evidence>
<dbReference type="GO" id="GO:0006281">
    <property type="term" value="P:DNA repair"/>
    <property type="evidence" value="ECO:0007669"/>
    <property type="project" value="UniProtKB-KW"/>
</dbReference>
<evidence type="ECO:0000256" key="3">
    <source>
        <dbReference type="ARBA" id="ARBA00023204"/>
    </source>
</evidence>
<comment type="caution">
    <text evidence="5">The sequence shown here is derived from an EMBL/GenBank/DDBJ whole genome shotgun (WGS) entry which is preliminary data.</text>
</comment>
<gene>
    <name evidence="5" type="ORF">HANVADRAFT_53587</name>
</gene>
<dbReference type="InterPro" id="IPR010760">
    <property type="entry name" value="DNA-repair_Swi5"/>
</dbReference>
<dbReference type="OrthoDB" id="255837at2759"/>
<reference evidence="6" key="1">
    <citation type="journal article" date="2016" name="Proc. Natl. Acad. Sci. U.S.A.">
        <title>Comparative genomics of biotechnologically important yeasts.</title>
        <authorList>
            <person name="Riley R."/>
            <person name="Haridas S."/>
            <person name="Wolfe K.H."/>
            <person name="Lopes M.R."/>
            <person name="Hittinger C.T."/>
            <person name="Goeker M."/>
            <person name="Salamov A.A."/>
            <person name="Wisecaver J.H."/>
            <person name="Long T.M."/>
            <person name="Calvey C.H."/>
            <person name="Aerts A.L."/>
            <person name="Barry K.W."/>
            <person name="Choi C."/>
            <person name="Clum A."/>
            <person name="Coughlan A.Y."/>
            <person name="Deshpande S."/>
            <person name="Douglass A.P."/>
            <person name="Hanson S.J."/>
            <person name="Klenk H.-P."/>
            <person name="LaButti K.M."/>
            <person name="Lapidus A."/>
            <person name="Lindquist E.A."/>
            <person name="Lipzen A.M."/>
            <person name="Meier-Kolthoff J.P."/>
            <person name="Ohm R.A."/>
            <person name="Otillar R.P."/>
            <person name="Pangilinan J.L."/>
            <person name="Peng Y."/>
            <person name="Rokas A."/>
            <person name="Rosa C.A."/>
            <person name="Scheuner C."/>
            <person name="Sibirny A.A."/>
            <person name="Slot J.C."/>
            <person name="Stielow J.B."/>
            <person name="Sun H."/>
            <person name="Kurtzman C.P."/>
            <person name="Blackwell M."/>
            <person name="Grigoriev I.V."/>
            <person name="Jeffries T.W."/>
        </authorList>
    </citation>
    <scope>NUCLEOTIDE SEQUENCE [LARGE SCALE GENOMIC DNA]</scope>
    <source>
        <strain evidence="6">NRRL Y-1626</strain>
    </source>
</reference>
<evidence type="ECO:0000313" key="5">
    <source>
        <dbReference type="EMBL" id="OBA25886.1"/>
    </source>
</evidence>
<comment type="similarity">
    <text evidence="1">Belongs to the SWI5/SAE3 family.</text>
</comment>
<accession>A0A1B7TAW5</accession>
<sequence length="120" mass="13956">MNTNLEYKKNKINTLAEQAKELEEQFQDLCKNKIFAKLAQEGVNKENNIIDNGCLLKKASEVNKNHIQHLRKYNQLRDTGLLLLDLVAKDKEIQEAKIHKNRNKAYKVLNLIKEMGYDST</sequence>
<evidence type="ECO:0000256" key="2">
    <source>
        <dbReference type="ARBA" id="ARBA00022763"/>
    </source>
</evidence>
<evidence type="ECO:0000256" key="1">
    <source>
        <dbReference type="ARBA" id="ARBA00008060"/>
    </source>
</evidence>
<keyword evidence="4" id="KW-0175">Coiled coil</keyword>
<dbReference type="Pfam" id="PF07061">
    <property type="entry name" value="Swi5"/>
    <property type="match status" value="1"/>
</dbReference>
<dbReference type="Gene3D" id="1.20.5.170">
    <property type="match status" value="1"/>
</dbReference>
<dbReference type="AlphaFoldDB" id="A0A1B7TAW5"/>
<keyword evidence="3" id="KW-0234">DNA repair</keyword>
<feature type="non-terminal residue" evidence="5">
    <location>
        <position position="120"/>
    </location>
</feature>
<keyword evidence="6" id="KW-1185">Reference proteome</keyword>
<dbReference type="Proteomes" id="UP000092321">
    <property type="component" value="Unassembled WGS sequence"/>
</dbReference>
<protein>
    <submittedName>
        <fullName evidence="5">Uncharacterized protein</fullName>
    </submittedName>
</protein>
<feature type="coiled-coil region" evidence="4">
    <location>
        <begin position="5"/>
        <end position="32"/>
    </location>
</feature>
<evidence type="ECO:0000256" key="4">
    <source>
        <dbReference type="SAM" id="Coils"/>
    </source>
</evidence>
<organism evidence="5 6">
    <name type="scientific">Hanseniaspora valbyensis NRRL Y-1626</name>
    <dbReference type="NCBI Taxonomy" id="766949"/>
    <lineage>
        <taxon>Eukaryota</taxon>
        <taxon>Fungi</taxon>
        <taxon>Dikarya</taxon>
        <taxon>Ascomycota</taxon>
        <taxon>Saccharomycotina</taxon>
        <taxon>Saccharomycetes</taxon>
        <taxon>Saccharomycodales</taxon>
        <taxon>Saccharomycodaceae</taxon>
        <taxon>Hanseniaspora</taxon>
    </lineage>
</organism>
<name>A0A1B7TAW5_9ASCO</name>
<keyword evidence="2" id="KW-0227">DNA damage</keyword>
<dbReference type="EMBL" id="LXPE01000036">
    <property type="protein sequence ID" value="OBA25886.1"/>
    <property type="molecule type" value="Genomic_DNA"/>
</dbReference>
<proteinExistence type="inferred from homology"/>